<dbReference type="KEGG" id="gaz:Pan241w_11890"/>
<proteinExistence type="predicted"/>
<dbReference type="OrthoDB" id="289094at2"/>
<dbReference type="PROSITE" id="PS51257">
    <property type="entry name" value="PROKAR_LIPOPROTEIN"/>
    <property type="match status" value="1"/>
</dbReference>
<evidence type="ECO:0000313" key="3">
    <source>
        <dbReference type="Proteomes" id="UP000317171"/>
    </source>
</evidence>
<protein>
    <submittedName>
        <fullName evidence="2">Uncharacterized protein</fullName>
    </submittedName>
</protein>
<name>A0A517RB68_9PLAN</name>
<dbReference type="RefSeq" id="WP_145212226.1">
    <property type="nucleotide sequence ID" value="NZ_CP036269.1"/>
</dbReference>
<keyword evidence="3" id="KW-1185">Reference proteome</keyword>
<feature type="compositionally biased region" description="Basic residues" evidence="1">
    <location>
        <begin position="153"/>
        <end position="163"/>
    </location>
</feature>
<gene>
    <name evidence="2" type="ORF">Pan241w_11890</name>
</gene>
<organism evidence="2 3">
    <name type="scientific">Gimesia alba</name>
    <dbReference type="NCBI Taxonomy" id="2527973"/>
    <lineage>
        <taxon>Bacteria</taxon>
        <taxon>Pseudomonadati</taxon>
        <taxon>Planctomycetota</taxon>
        <taxon>Planctomycetia</taxon>
        <taxon>Planctomycetales</taxon>
        <taxon>Planctomycetaceae</taxon>
        <taxon>Gimesia</taxon>
    </lineage>
</organism>
<dbReference type="EMBL" id="CP036269">
    <property type="protein sequence ID" value="QDT41129.1"/>
    <property type="molecule type" value="Genomic_DNA"/>
</dbReference>
<evidence type="ECO:0000313" key="2">
    <source>
        <dbReference type="EMBL" id="QDT41129.1"/>
    </source>
</evidence>
<dbReference type="AlphaFoldDB" id="A0A517RB68"/>
<dbReference type="Proteomes" id="UP000317171">
    <property type="component" value="Chromosome"/>
</dbReference>
<accession>A0A517RB68</accession>
<evidence type="ECO:0000256" key="1">
    <source>
        <dbReference type="SAM" id="MobiDB-lite"/>
    </source>
</evidence>
<feature type="region of interest" description="Disordered" evidence="1">
    <location>
        <begin position="130"/>
        <end position="163"/>
    </location>
</feature>
<sequence length="163" mass="17507">MPRMFPRISVPGLLLLFAGTLTGCGSDVTLYNVKGKVEFDGKPLPYGQIKFIPDSSKDNKGGGGFAEIIEGEYDTAKNGKGTMGGPHILEISGFDGVTQGTPPTGENSEEETEYLANGKTLFFGYRTELDLPEEEATQDLTIPADAAKQSPYGKKKRRAANEP</sequence>
<reference evidence="2 3" key="1">
    <citation type="submission" date="2019-02" db="EMBL/GenBank/DDBJ databases">
        <title>Deep-cultivation of Planctomycetes and their phenomic and genomic characterization uncovers novel biology.</title>
        <authorList>
            <person name="Wiegand S."/>
            <person name="Jogler M."/>
            <person name="Boedeker C."/>
            <person name="Pinto D."/>
            <person name="Vollmers J."/>
            <person name="Rivas-Marin E."/>
            <person name="Kohn T."/>
            <person name="Peeters S.H."/>
            <person name="Heuer A."/>
            <person name="Rast P."/>
            <person name="Oberbeckmann S."/>
            <person name="Bunk B."/>
            <person name="Jeske O."/>
            <person name="Meyerdierks A."/>
            <person name="Storesund J.E."/>
            <person name="Kallscheuer N."/>
            <person name="Luecker S."/>
            <person name="Lage O.M."/>
            <person name="Pohl T."/>
            <person name="Merkel B.J."/>
            <person name="Hornburger P."/>
            <person name="Mueller R.-W."/>
            <person name="Bruemmer F."/>
            <person name="Labrenz M."/>
            <person name="Spormann A.M."/>
            <person name="Op den Camp H."/>
            <person name="Overmann J."/>
            <person name="Amann R."/>
            <person name="Jetten M.S.M."/>
            <person name="Mascher T."/>
            <person name="Medema M.H."/>
            <person name="Devos D.P."/>
            <person name="Kaster A.-K."/>
            <person name="Ovreas L."/>
            <person name="Rohde M."/>
            <person name="Galperin M.Y."/>
            <person name="Jogler C."/>
        </authorList>
    </citation>
    <scope>NUCLEOTIDE SEQUENCE [LARGE SCALE GENOMIC DNA]</scope>
    <source>
        <strain evidence="2 3">Pan241w</strain>
    </source>
</reference>